<dbReference type="GO" id="GO:0035438">
    <property type="term" value="F:cyclic-di-GMP binding"/>
    <property type="evidence" value="ECO:0007669"/>
    <property type="project" value="InterPro"/>
</dbReference>
<dbReference type="AlphaFoldDB" id="A0A1I0XM72"/>
<dbReference type="Pfam" id="PF07238">
    <property type="entry name" value="PilZ"/>
    <property type="match status" value="1"/>
</dbReference>
<evidence type="ECO:0000313" key="2">
    <source>
        <dbReference type="EMBL" id="SFB02004.1"/>
    </source>
</evidence>
<evidence type="ECO:0000259" key="1">
    <source>
        <dbReference type="Pfam" id="PF07238"/>
    </source>
</evidence>
<name>A0A1I0XM72_9FIRM</name>
<gene>
    <name evidence="2" type="ORF">SAMN05216249_10717</name>
</gene>
<feature type="domain" description="PilZ" evidence="1">
    <location>
        <begin position="3"/>
        <end position="110"/>
    </location>
</feature>
<dbReference type="EMBL" id="FOJY01000007">
    <property type="protein sequence ID" value="SFB02004.1"/>
    <property type="molecule type" value="Genomic_DNA"/>
</dbReference>
<dbReference type="Proteomes" id="UP000198838">
    <property type="component" value="Unassembled WGS sequence"/>
</dbReference>
<accession>A0A1I0XM72</accession>
<protein>
    <submittedName>
        <fullName evidence="2">PilZ domain-containing protein</fullName>
    </submittedName>
</protein>
<dbReference type="OrthoDB" id="1954087at2"/>
<proteinExistence type="predicted"/>
<organism evidence="2 3">
    <name type="scientific">Acetitomaculum ruminis DSM 5522</name>
    <dbReference type="NCBI Taxonomy" id="1120918"/>
    <lineage>
        <taxon>Bacteria</taxon>
        <taxon>Bacillati</taxon>
        <taxon>Bacillota</taxon>
        <taxon>Clostridia</taxon>
        <taxon>Lachnospirales</taxon>
        <taxon>Lachnospiraceae</taxon>
        <taxon>Acetitomaculum</taxon>
    </lineage>
</organism>
<dbReference type="InterPro" id="IPR009875">
    <property type="entry name" value="PilZ_domain"/>
</dbReference>
<sequence length="119" mass="13456">MKEKRKSRRLPVKINLTISDLFNQDNSSIKDLDSNIEVINVSKNGIGFVSECVLPDNFYFNAEIELDCVSSTIYTVVKIIRSQVIDKDNYMYGAVFDDISSENAEILEKFSSAVNSDCE</sequence>
<dbReference type="RefSeq" id="WP_143088273.1">
    <property type="nucleotide sequence ID" value="NZ_FOJY01000007.1"/>
</dbReference>
<reference evidence="2 3" key="1">
    <citation type="submission" date="2016-10" db="EMBL/GenBank/DDBJ databases">
        <authorList>
            <person name="de Groot N.N."/>
        </authorList>
    </citation>
    <scope>NUCLEOTIDE SEQUENCE [LARGE SCALE GENOMIC DNA]</scope>
    <source>
        <strain evidence="2 3">DSM 5522</strain>
    </source>
</reference>
<dbReference type="Gene3D" id="2.40.10.220">
    <property type="entry name" value="predicted glycosyltransferase like domains"/>
    <property type="match status" value="1"/>
</dbReference>
<evidence type="ECO:0000313" key="3">
    <source>
        <dbReference type="Proteomes" id="UP000198838"/>
    </source>
</evidence>
<keyword evidence="3" id="KW-1185">Reference proteome</keyword>